<feature type="transmembrane region" description="Helical" evidence="5">
    <location>
        <begin position="365"/>
        <end position="385"/>
    </location>
</feature>
<dbReference type="Proteomes" id="UP000651977">
    <property type="component" value="Unassembled WGS sequence"/>
</dbReference>
<keyword evidence="3 5" id="KW-1133">Transmembrane helix</keyword>
<evidence type="ECO:0000313" key="7">
    <source>
        <dbReference type="EMBL" id="GGB12889.1"/>
    </source>
</evidence>
<feature type="transmembrane region" description="Helical" evidence="5">
    <location>
        <begin position="160"/>
        <end position="182"/>
    </location>
</feature>
<keyword evidence="8" id="KW-1185">Reference proteome</keyword>
<dbReference type="PANTHER" id="PTHR23502">
    <property type="entry name" value="MAJOR FACILITATOR SUPERFAMILY"/>
    <property type="match status" value="1"/>
</dbReference>
<proteinExistence type="predicted"/>
<dbReference type="PROSITE" id="PS50850">
    <property type="entry name" value="MFS"/>
    <property type="match status" value="1"/>
</dbReference>
<evidence type="ECO:0000256" key="1">
    <source>
        <dbReference type="ARBA" id="ARBA00004141"/>
    </source>
</evidence>
<keyword evidence="2 5" id="KW-0812">Transmembrane</keyword>
<evidence type="ECO:0000256" key="5">
    <source>
        <dbReference type="SAM" id="Phobius"/>
    </source>
</evidence>
<dbReference type="PRINTS" id="PR01035">
    <property type="entry name" value="TCRTETA"/>
</dbReference>
<feature type="transmembrane region" description="Helical" evidence="5">
    <location>
        <begin position="300"/>
        <end position="320"/>
    </location>
</feature>
<reference evidence="8" key="1">
    <citation type="journal article" date="2019" name="Int. J. Syst. Evol. Microbiol.">
        <title>The Global Catalogue of Microorganisms (GCM) 10K type strain sequencing project: providing services to taxonomists for standard genome sequencing and annotation.</title>
        <authorList>
            <consortium name="The Broad Institute Genomics Platform"/>
            <consortium name="The Broad Institute Genome Sequencing Center for Infectious Disease"/>
            <person name="Wu L."/>
            <person name="Ma J."/>
        </authorList>
    </citation>
    <scope>NUCLEOTIDE SEQUENCE [LARGE SCALE GENOMIC DNA]</scope>
    <source>
        <strain evidence="8">CGMCC 1.10131</strain>
    </source>
</reference>
<evidence type="ECO:0000259" key="6">
    <source>
        <dbReference type="PROSITE" id="PS50850"/>
    </source>
</evidence>
<dbReference type="SUPFAM" id="SSF103473">
    <property type="entry name" value="MFS general substrate transporter"/>
    <property type="match status" value="1"/>
</dbReference>
<dbReference type="Gene3D" id="1.20.1720.10">
    <property type="entry name" value="Multidrug resistance protein D"/>
    <property type="match status" value="1"/>
</dbReference>
<evidence type="ECO:0000256" key="3">
    <source>
        <dbReference type="ARBA" id="ARBA00022989"/>
    </source>
</evidence>
<evidence type="ECO:0000256" key="4">
    <source>
        <dbReference type="ARBA" id="ARBA00023136"/>
    </source>
</evidence>
<dbReference type="PROSITE" id="PS51257">
    <property type="entry name" value="PROKAR_LIPOPROTEIN"/>
    <property type="match status" value="1"/>
</dbReference>
<comment type="subcellular location">
    <subcellularLocation>
        <location evidence="1">Membrane</location>
        <topology evidence="1">Multi-pass membrane protein</topology>
    </subcellularLocation>
</comment>
<dbReference type="PANTHER" id="PTHR23502:SF75">
    <property type="entry name" value="MULTIDRUG RESISTANCE PROTEIN D"/>
    <property type="match status" value="1"/>
</dbReference>
<feature type="transmembrane region" description="Helical" evidence="5">
    <location>
        <begin position="247"/>
        <end position="265"/>
    </location>
</feature>
<feature type="transmembrane region" description="Helical" evidence="5">
    <location>
        <begin position="41"/>
        <end position="61"/>
    </location>
</feature>
<name>A0ABQ1I505_9ALTE</name>
<organism evidence="7 8">
    <name type="scientific">Agarivorans gilvus</name>
    <dbReference type="NCBI Taxonomy" id="680279"/>
    <lineage>
        <taxon>Bacteria</taxon>
        <taxon>Pseudomonadati</taxon>
        <taxon>Pseudomonadota</taxon>
        <taxon>Gammaproteobacteria</taxon>
        <taxon>Alteromonadales</taxon>
        <taxon>Alteromonadaceae</taxon>
        <taxon>Agarivorans</taxon>
    </lineage>
</organism>
<comment type="caution">
    <text evidence="7">The sequence shown here is derived from an EMBL/GenBank/DDBJ whole genome shotgun (WGS) entry which is preliminary data.</text>
</comment>
<feature type="domain" description="Major facilitator superfamily (MFS) profile" evidence="6">
    <location>
        <begin position="1"/>
        <end position="391"/>
    </location>
</feature>
<dbReference type="RefSeq" id="WP_055733129.1">
    <property type="nucleotide sequence ID" value="NZ_BMDY01000017.1"/>
</dbReference>
<sequence length="392" mass="42015">MSAARLPLFFSIAFMACSQLTNGLLAPALPQMAVHFAVEEHLAQSLILCFILGLGLSQLVYGPLADSFGRRRVFWCGQSIFLSGNLLTFFGLNSLNLLMLGVLIQGLGAGSNQILARCLISDSYRGLGLKHGFAWLGMAASVIPVVGPVVGGVVTAYWGWHYIFFIIGAVVSIVMMTAAKYLPETQTKPGPHLQFKRVMRNYLELALNPHFIAYSCLAWIASIGLMYMISSAPFVLQHDFGLSADSYGLVMIIPAPGLALGSAFTRRYNGRWSELQVLALASTLPFIATLILLLKGNELSWVIFAMSLISASVGSIYPISQSGLFAQFSSQAGTVSALSGTSQMTLTALAVGLLTSILLPSTNGMAIIFTVMGLCLMLAMVIQVMKVKPLAV</sequence>
<feature type="transmembrane region" description="Helical" evidence="5">
    <location>
        <begin position="332"/>
        <end position="359"/>
    </location>
</feature>
<gene>
    <name evidence="7" type="ORF">GCM10007414_27780</name>
</gene>
<accession>A0ABQ1I505</accession>
<evidence type="ECO:0000313" key="8">
    <source>
        <dbReference type="Proteomes" id="UP000651977"/>
    </source>
</evidence>
<keyword evidence="4 5" id="KW-0472">Membrane</keyword>
<dbReference type="InterPro" id="IPR011701">
    <property type="entry name" value="MFS"/>
</dbReference>
<dbReference type="InterPro" id="IPR001958">
    <property type="entry name" value="Tet-R_TetA/multi-R_MdtG-like"/>
</dbReference>
<dbReference type="Pfam" id="PF07690">
    <property type="entry name" value="MFS_1"/>
    <property type="match status" value="1"/>
</dbReference>
<feature type="transmembrane region" description="Helical" evidence="5">
    <location>
        <begin position="202"/>
        <end position="227"/>
    </location>
</feature>
<feature type="transmembrane region" description="Helical" evidence="5">
    <location>
        <begin position="277"/>
        <end position="294"/>
    </location>
</feature>
<feature type="transmembrane region" description="Helical" evidence="5">
    <location>
        <begin position="132"/>
        <end position="154"/>
    </location>
</feature>
<evidence type="ECO:0000256" key="2">
    <source>
        <dbReference type="ARBA" id="ARBA00022692"/>
    </source>
</evidence>
<protein>
    <submittedName>
        <fullName evidence="7">Bcr/CflA family drug resistance efflux transporter</fullName>
    </submittedName>
</protein>
<dbReference type="InterPro" id="IPR020846">
    <property type="entry name" value="MFS_dom"/>
</dbReference>
<dbReference type="EMBL" id="BMDY01000017">
    <property type="protein sequence ID" value="GGB12889.1"/>
    <property type="molecule type" value="Genomic_DNA"/>
</dbReference>
<dbReference type="InterPro" id="IPR036259">
    <property type="entry name" value="MFS_trans_sf"/>
</dbReference>